<dbReference type="Proteomes" id="UP001476798">
    <property type="component" value="Unassembled WGS sequence"/>
</dbReference>
<comment type="caution">
    <text evidence="1">The sequence shown here is derived from an EMBL/GenBank/DDBJ whole genome shotgun (WGS) entry which is preliminary data.</text>
</comment>
<organism evidence="1 2">
    <name type="scientific">Goodea atripinnis</name>
    <dbReference type="NCBI Taxonomy" id="208336"/>
    <lineage>
        <taxon>Eukaryota</taxon>
        <taxon>Metazoa</taxon>
        <taxon>Chordata</taxon>
        <taxon>Craniata</taxon>
        <taxon>Vertebrata</taxon>
        <taxon>Euteleostomi</taxon>
        <taxon>Actinopterygii</taxon>
        <taxon>Neopterygii</taxon>
        <taxon>Teleostei</taxon>
        <taxon>Neoteleostei</taxon>
        <taxon>Acanthomorphata</taxon>
        <taxon>Ovalentaria</taxon>
        <taxon>Atherinomorphae</taxon>
        <taxon>Cyprinodontiformes</taxon>
        <taxon>Goodeidae</taxon>
        <taxon>Goodea</taxon>
    </lineage>
</organism>
<evidence type="ECO:0000313" key="2">
    <source>
        <dbReference type="Proteomes" id="UP001476798"/>
    </source>
</evidence>
<gene>
    <name evidence="1" type="ORF">GOODEAATRI_015590</name>
</gene>
<evidence type="ECO:0000313" key="1">
    <source>
        <dbReference type="EMBL" id="MEQ2171921.1"/>
    </source>
</evidence>
<proteinExistence type="predicted"/>
<name>A0ABV0NKK1_9TELE</name>
<protein>
    <submittedName>
        <fullName evidence="1">Uncharacterized protein</fullName>
    </submittedName>
</protein>
<dbReference type="EMBL" id="JAHRIO010041140">
    <property type="protein sequence ID" value="MEQ2171921.1"/>
    <property type="molecule type" value="Genomic_DNA"/>
</dbReference>
<keyword evidence="2" id="KW-1185">Reference proteome</keyword>
<sequence length="104" mass="11744">MFRAWALYYPIRVAHHDIMWQASYSRPSPPAAPSYLVQRVLIIQTQILHRPSTVIGLHPLSKHTCSKAPPLYSVISVSQGVEPELWQSKAVYDVPGHILKFPTA</sequence>
<reference evidence="1 2" key="1">
    <citation type="submission" date="2021-06" db="EMBL/GenBank/DDBJ databases">
        <authorList>
            <person name="Palmer J.M."/>
        </authorList>
    </citation>
    <scope>NUCLEOTIDE SEQUENCE [LARGE SCALE GENOMIC DNA]</scope>
    <source>
        <strain evidence="1 2">GA_2019</strain>
        <tissue evidence="1">Muscle</tissue>
    </source>
</reference>
<accession>A0ABV0NKK1</accession>